<sequence>MIVMGQEEYASHIHAFHKDAAYLNIAIANYVELEIVCGLGHATGEWAKSENSQTLLGTQQIDIGNDEPS</sequence>
<name>A0AAV7HF55_DENCH</name>
<evidence type="ECO:0000313" key="2">
    <source>
        <dbReference type="Proteomes" id="UP000775213"/>
    </source>
</evidence>
<accession>A0AAV7HF55</accession>
<keyword evidence="2" id="KW-1185">Reference proteome</keyword>
<reference evidence="1 2" key="1">
    <citation type="journal article" date="2021" name="Hortic Res">
        <title>Chromosome-scale assembly of the Dendrobium chrysotoxum genome enhances the understanding of orchid evolution.</title>
        <authorList>
            <person name="Zhang Y."/>
            <person name="Zhang G.Q."/>
            <person name="Zhang D."/>
            <person name="Liu X.D."/>
            <person name="Xu X.Y."/>
            <person name="Sun W.H."/>
            <person name="Yu X."/>
            <person name="Zhu X."/>
            <person name="Wang Z.W."/>
            <person name="Zhao X."/>
            <person name="Zhong W.Y."/>
            <person name="Chen H."/>
            <person name="Yin W.L."/>
            <person name="Huang T."/>
            <person name="Niu S.C."/>
            <person name="Liu Z.J."/>
        </authorList>
    </citation>
    <scope>NUCLEOTIDE SEQUENCE [LARGE SCALE GENOMIC DNA]</scope>
    <source>
        <strain evidence="1">Lindl</strain>
    </source>
</reference>
<organism evidence="1 2">
    <name type="scientific">Dendrobium chrysotoxum</name>
    <name type="common">Orchid</name>
    <dbReference type="NCBI Taxonomy" id="161865"/>
    <lineage>
        <taxon>Eukaryota</taxon>
        <taxon>Viridiplantae</taxon>
        <taxon>Streptophyta</taxon>
        <taxon>Embryophyta</taxon>
        <taxon>Tracheophyta</taxon>
        <taxon>Spermatophyta</taxon>
        <taxon>Magnoliopsida</taxon>
        <taxon>Liliopsida</taxon>
        <taxon>Asparagales</taxon>
        <taxon>Orchidaceae</taxon>
        <taxon>Epidendroideae</taxon>
        <taxon>Malaxideae</taxon>
        <taxon>Dendrobiinae</taxon>
        <taxon>Dendrobium</taxon>
    </lineage>
</organism>
<protein>
    <submittedName>
        <fullName evidence="1">Uncharacterized protein</fullName>
    </submittedName>
</protein>
<proteinExistence type="predicted"/>
<gene>
    <name evidence="1" type="ORF">IEQ34_004150</name>
</gene>
<evidence type="ECO:0000313" key="1">
    <source>
        <dbReference type="EMBL" id="KAH0466912.1"/>
    </source>
</evidence>
<dbReference type="AlphaFoldDB" id="A0AAV7HF55"/>
<comment type="caution">
    <text evidence="1">The sequence shown here is derived from an EMBL/GenBank/DDBJ whole genome shotgun (WGS) entry which is preliminary data.</text>
</comment>
<dbReference type="EMBL" id="JAGFBR010000005">
    <property type="protein sequence ID" value="KAH0466912.1"/>
    <property type="molecule type" value="Genomic_DNA"/>
</dbReference>
<dbReference type="Proteomes" id="UP000775213">
    <property type="component" value="Unassembled WGS sequence"/>
</dbReference>